<accession>A0ABD0K3G4</accession>
<name>A0ABD0K3G4_9CAEN</name>
<proteinExistence type="predicted"/>
<evidence type="ECO:0000256" key="1">
    <source>
        <dbReference type="SAM" id="MobiDB-lite"/>
    </source>
</evidence>
<organism evidence="2 3">
    <name type="scientific">Batillaria attramentaria</name>
    <dbReference type="NCBI Taxonomy" id="370345"/>
    <lineage>
        <taxon>Eukaryota</taxon>
        <taxon>Metazoa</taxon>
        <taxon>Spiralia</taxon>
        <taxon>Lophotrochozoa</taxon>
        <taxon>Mollusca</taxon>
        <taxon>Gastropoda</taxon>
        <taxon>Caenogastropoda</taxon>
        <taxon>Sorbeoconcha</taxon>
        <taxon>Cerithioidea</taxon>
        <taxon>Batillariidae</taxon>
        <taxon>Batillaria</taxon>
    </lineage>
</organism>
<protein>
    <submittedName>
        <fullName evidence="2">Uncharacterized protein</fullName>
    </submittedName>
</protein>
<evidence type="ECO:0000313" key="3">
    <source>
        <dbReference type="Proteomes" id="UP001519460"/>
    </source>
</evidence>
<reference evidence="2 3" key="1">
    <citation type="journal article" date="2023" name="Sci. Data">
        <title>Genome assembly of the Korean intertidal mud-creeper Batillaria attramentaria.</title>
        <authorList>
            <person name="Patra A.K."/>
            <person name="Ho P.T."/>
            <person name="Jun S."/>
            <person name="Lee S.J."/>
            <person name="Kim Y."/>
            <person name="Won Y.J."/>
        </authorList>
    </citation>
    <scope>NUCLEOTIDE SEQUENCE [LARGE SCALE GENOMIC DNA]</scope>
    <source>
        <strain evidence="2">Wonlab-2016</strain>
    </source>
</reference>
<comment type="caution">
    <text evidence="2">The sequence shown here is derived from an EMBL/GenBank/DDBJ whole genome shotgun (WGS) entry which is preliminary data.</text>
</comment>
<evidence type="ECO:0000313" key="2">
    <source>
        <dbReference type="EMBL" id="KAK7481307.1"/>
    </source>
</evidence>
<dbReference type="Proteomes" id="UP001519460">
    <property type="component" value="Unassembled WGS sequence"/>
</dbReference>
<gene>
    <name evidence="2" type="ORF">BaRGS_00027567</name>
</gene>
<dbReference type="EMBL" id="JACVVK020000265">
    <property type="protein sequence ID" value="KAK7481307.1"/>
    <property type="molecule type" value="Genomic_DNA"/>
</dbReference>
<keyword evidence="3" id="KW-1185">Reference proteome</keyword>
<dbReference type="AlphaFoldDB" id="A0ABD0K3G4"/>
<sequence length="155" mass="17924">MLCPEVLAAQRVSELDRRRYGRREKDFRYRQKVKQDPVKYARVVERARERARRSYERRKQQMMASRYGHRTAQLAAPASASDRVAVPTASETGPGQVRTHGGTRQRTVAACLPTEKTEDEFGAVWTVKHSWTSGLLGQYEARIRLDYEGDGWRRV</sequence>
<feature type="region of interest" description="Disordered" evidence="1">
    <location>
        <begin position="76"/>
        <end position="104"/>
    </location>
</feature>